<feature type="binding site" evidence="8">
    <location>
        <position position="181"/>
    </location>
    <ligand>
        <name>phosphoenolpyruvate</name>
        <dbReference type="ChEBI" id="CHEBI:58702"/>
    </ligand>
</feature>
<feature type="binding site" evidence="8">
    <location>
        <position position="179"/>
    </location>
    <ligand>
        <name>3-phosphoshikimate</name>
        <dbReference type="ChEBI" id="CHEBI:145989"/>
    </ligand>
</feature>
<comment type="catalytic activity">
    <reaction evidence="7">
        <text>3-phosphoshikimate + phosphoenolpyruvate = 5-O-(1-carboxyvinyl)-3-phosphoshikimate + phosphate</text>
        <dbReference type="Rhea" id="RHEA:21256"/>
        <dbReference type="ChEBI" id="CHEBI:43474"/>
        <dbReference type="ChEBI" id="CHEBI:57701"/>
        <dbReference type="ChEBI" id="CHEBI:58702"/>
        <dbReference type="ChEBI" id="CHEBI:145989"/>
        <dbReference type="EC" id="2.5.1.19"/>
    </reaction>
    <physiologicalReaction direction="left-to-right" evidence="7">
        <dbReference type="Rhea" id="RHEA:21257"/>
    </physiologicalReaction>
</comment>
<dbReference type="HAMAP" id="MF_00210">
    <property type="entry name" value="EPSP_synth"/>
    <property type="match status" value="1"/>
</dbReference>
<proteinExistence type="inferred from homology"/>
<reference evidence="10 11" key="1">
    <citation type="journal article" date="2009" name="Appl. Environ. Microbiol.">
        <title>Community genomic and proteomic analyses of chemoautotrophic iron-oxidizing "Leptospirillum rubarum" (Group II) and "Leptospirillum ferrodiazotrophum" (Group III) bacteria in acid mine drainage biofilms.</title>
        <authorList>
            <person name="Goltsman D.S."/>
            <person name="Denef V.J."/>
            <person name="Singer S.W."/>
            <person name="VerBerkmoes N.C."/>
            <person name="Lefsrud M."/>
            <person name="Mueller R.S."/>
            <person name="Dick G.J."/>
            <person name="Sun C.L."/>
            <person name="Wheeler K.E."/>
            <person name="Zemla A."/>
            <person name="Baker B.J."/>
            <person name="Hauser L."/>
            <person name="Land M."/>
            <person name="Shah M.B."/>
            <person name="Thelen M.P."/>
            <person name="Hettich R.L."/>
            <person name="Banfield J.F."/>
        </authorList>
    </citation>
    <scope>NUCLEOTIDE SEQUENCE [LARGE SCALE GENOMIC DNA]</scope>
</reference>
<dbReference type="PROSITE" id="PS00104">
    <property type="entry name" value="EPSP_SYNTHASE_1"/>
    <property type="match status" value="1"/>
</dbReference>
<comment type="caution">
    <text evidence="8">Lacks conserved residue(s) required for the propagation of feature annotation.</text>
</comment>
<dbReference type="GO" id="GO:0009423">
    <property type="term" value="P:chorismate biosynthetic process"/>
    <property type="evidence" value="ECO:0007669"/>
    <property type="project" value="UniProtKB-UniRule"/>
</dbReference>
<feature type="binding site" evidence="8">
    <location>
        <position position="134"/>
    </location>
    <ligand>
        <name>phosphoenolpyruvate</name>
        <dbReference type="ChEBI" id="CHEBI:58702"/>
    </ligand>
</feature>
<protein>
    <recommendedName>
        <fullName evidence="8">3-phosphoshikimate 1-carboxyvinyltransferase</fullName>
        <ecNumber evidence="8">2.5.1.19</ecNumber>
    </recommendedName>
    <alternativeName>
        <fullName evidence="8">5-enolpyruvylshikimate-3-phosphate synthase</fullName>
        <shortName evidence="8">EPSP synthase</shortName>
        <shortName evidence="8">EPSPS</shortName>
    </alternativeName>
</protein>
<evidence type="ECO:0000256" key="3">
    <source>
        <dbReference type="ARBA" id="ARBA00022490"/>
    </source>
</evidence>
<evidence type="ECO:0000256" key="5">
    <source>
        <dbReference type="ARBA" id="ARBA00022679"/>
    </source>
</evidence>
<feature type="binding site" evidence="8">
    <location>
        <position position="33"/>
    </location>
    <ligand>
        <name>3-phosphoshikimate</name>
        <dbReference type="ChEBI" id="CHEBI:145989"/>
    </ligand>
</feature>
<evidence type="ECO:0000256" key="2">
    <source>
        <dbReference type="ARBA" id="ARBA00009948"/>
    </source>
</evidence>
<dbReference type="InterPro" id="IPR006264">
    <property type="entry name" value="EPSP_synthase"/>
</dbReference>
<dbReference type="CDD" id="cd01556">
    <property type="entry name" value="EPSP_synthase"/>
    <property type="match status" value="1"/>
</dbReference>
<feature type="active site" description="Proton acceptor" evidence="8">
    <location>
        <position position="327"/>
    </location>
</feature>
<dbReference type="EMBL" id="GG693882">
    <property type="protein sequence ID" value="EES51981.1"/>
    <property type="molecule type" value="Genomic_DNA"/>
</dbReference>
<feature type="binding site" evidence="8">
    <location>
        <position position="358"/>
    </location>
    <ligand>
        <name>phosphoenolpyruvate</name>
        <dbReference type="ChEBI" id="CHEBI:58702"/>
    </ligand>
</feature>
<dbReference type="SUPFAM" id="SSF55205">
    <property type="entry name" value="EPT/RTPC-like"/>
    <property type="match status" value="1"/>
</dbReference>
<sequence>MILEERRGGPHRGQYRVGRAGRVLGSVTPPGDKSISHRAVMLGSAARGRTEIRGFLDSADCRGTLEAFLAMGVHLRRLSPHHLILESPGAENLSEPSNVLDFGNSGTAVRLMAGLLSGIPGFRVLTGDDSLRGRPMKRVADPLSRMGARIDGRDGGSRLPLSIRGGPLSPILYENVHRSAQVKSAVLLAGLSASSPSTVVEEVPTRDHTERLLPAFGGRVLREEHRVTVWPGTLSGTLVSVPGDISSAAFFLALALLTPGSSLILRNVGLNPTRTALLEILRLMGGRIDIERTPEEEGSEPAGTLHPSFSSLTGVQVPLSLIPGAIDEIPILSVLAAFAHGRTEIRGAAELRVKESDRIAGMVAALRAVGVAVEEFPDGLAIEGEGPDRALAGASIDSLHDHRIAMSMAVLATRLPRGEFLEIAGTDFVETSFPGFPDLFNSVAHA</sequence>
<evidence type="ECO:0000256" key="8">
    <source>
        <dbReference type="HAMAP-Rule" id="MF_00210"/>
    </source>
</evidence>
<keyword evidence="4 8" id="KW-0028">Amino-acid biosynthesis</keyword>
<comment type="function">
    <text evidence="8">Catalyzes the transfer of the enolpyruvyl moiety of phosphoenolpyruvate (PEP) to the 5-hydroxyl of shikimate-3-phosphate (S3P) to produce enolpyruvyl shikimate-3-phosphate and inorganic phosphate.</text>
</comment>
<dbReference type="Proteomes" id="UP000009374">
    <property type="component" value="Unassembled WGS sequence"/>
</dbReference>
<dbReference type="EC" id="2.5.1.19" evidence="8"/>
<dbReference type="InterPro" id="IPR036968">
    <property type="entry name" value="Enolpyruvate_Tfrase_sf"/>
</dbReference>
<dbReference type="PIRSF" id="PIRSF000505">
    <property type="entry name" value="EPSPS"/>
    <property type="match status" value="1"/>
</dbReference>
<feature type="binding site" evidence="8">
    <location>
        <position position="327"/>
    </location>
    <ligand>
        <name>3-phosphoshikimate</name>
        <dbReference type="ChEBI" id="CHEBI:145989"/>
    </ligand>
</feature>
<feature type="binding site" evidence="8">
    <location>
        <position position="33"/>
    </location>
    <ligand>
        <name>phosphoenolpyruvate</name>
        <dbReference type="ChEBI" id="CHEBI:58702"/>
    </ligand>
</feature>
<feature type="binding site" evidence="8">
    <location>
        <position position="34"/>
    </location>
    <ligand>
        <name>3-phosphoshikimate</name>
        <dbReference type="ChEBI" id="CHEBI:145989"/>
    </ligand>
</feature>
<evidence type="ECO:0000313" key="10">
    <source>
        <dbReference type="EMBL" id="EES51981.1"/>
    </source>
</evidence>
<dbReference type="GO" id="GO:0009073">
    <property type="term" value="P:aromatic amino acid family biosynthetic process"/>
    <property type="evidence" value="ECO:0007669"/>
    <property type="project" value="UniProtKB-KW"/>
</dbReference>
<gene>
    <name evidence="8" type="primary">aroA</name>
    <name evidence="10" type="ORF">UBAL3_95320016</name>
</gene>
<dbReference type="PANTHER" id="PTHR21090">
    <property type="entry name" value="AROM/DEHYDROQUINATE SYNTHASE"/>
    <property type="match status" value="1"/>
</dbReference>
<feature type="binding site" evidence="8">
    <location>
        <position position="38"/>
    </location>
    <ligand>
        <name>3-phosphoshikimate</name>
        <dbReference type="ChEBI" id="CHEBI:145989"/>
    </ligand>
</feature>
<comment type="subunit">
    <text evidence="8">Monomer.</text>
</comment>
<feature type="binding site" evidence="8">
    <location>
        <position position="106"/>
    </location>
    <ligand>
        <name>phosphoenolpyruvate</name>
        <dbReference type="ChEBI" id="CHEBI:58702"/>
    </ligand>
</feature>
<comment type="pathway">
    <text evidence="1 8">Metabolic intermediate biosynthesis; chorismate biosynthesis; chorismate from D-erythrose 4-phosphate and phosphoenolpyruvate: step 6/7.</text>
</comment>
<accession>C6HZF9</accession>
<dbReference type="InterPro" id="IPR013792">
    <property type="entry name" value="RNA3'P_cycl/enolpyr_Trfase_a/b"/>
</dbReference>
<evidence type="ECO:0000259" key="9">
    <source>
        <dbReference type="Pfam" id="PF00275"/>
    </source>
</evidence>
<comment type="similarity">
    <text evidence="2 8">Belongs to the EPSP synthase family.</text>
</comment>
<feature type="binding site" evidence="8">
    <location>
        <position position="354"/>
    </location>
    <ligand>
        <name>3-phosphoshikimate</name>
        <dbReference type="ChEBI" id="CHEBI:145989"/>
    </ligand>
</feature>
<dbReference type="GO" id="GO:0003866">
    <property type="term" value="F:3-phosphoshikimate 1-carboxyvinyltransferase activity"/>
    <property type="evidence" value="ECO:0007669"/>
    <property type="project" value="UniProtKB-UniRule"/>
</dbReference>
<dbReference type="NCBIfam" id="TIGR01356">
    <property type="entry name" value="aroA"/>
    <property type="match status" value="1"/>
</dbReference>
<keyword evidence="11" id="KW-1185">Reference proteome</keyword>
<dbReference type="FunFam" id="3.65.10.10:FF:000005">
    <property type="entry name" value="3-phosphoshikimate 1-carboxyvinyltransferase"/>
    <property type="match status" value="1"/>
</dbReference>
<organism evidence="10 11">
    <name type="scientific">Leptospirillum ferrodiazotrophum</name>
    <dbReference type="NCBI Taxonomy" id="412449"/>
    <lineage>
        <taxon>Bacteria</taxon>
        <taxon>Pseudomonadati</taxon>
        <taxon>Nitrospirota</taxon>
        <taxon>Nitrospiria</taxon>
        <taxon>Nitrospirales</taxon>
        <taxon>Nitrospiraceae</taxon>
        <taxon>Leptospirillum</taxon>
    </lineage>
</organism>
<feature type="binding site" evidence="8">
    <location>
        <position position="181"/>
    </location>
    <ligand>
        <name>3-phosphoshikimate</name>
        <dbReference type="ChEBI" id="CHEBI:145989"/>
    </ligand>
</feature>
<dbReference type="InterPro" id="IPR001986">
    <property type="entry name" value="Enolpyruvate_Tfrase_dom"/>
</dbReference>
<evidence type="ECO:0000256" key="1">
    <source>
        <dbReference type="ARBA" id="ARBA00004811"/>
    </source>
</evidence>
<keyword evidence="6 8" id="KW-0057">Aromatic amino acid biosynthesis</keyword>
<dbReference type="InterPro" id="IPR023193">
    <property type="entry name" value="EPSP_synthase_CS"/>
</dbReference>
<dbReference type="AlphaFoldDB" id="C6HZF9"/>
<dbReference type="GO" id="GO:0005737">
    <property type="term" value="C:cytoplasm"/>
    <property type="evidence" value="ECO:0007669"/>
    <property type="project" value="UniProtKB-SubCell"/>
</dbReference>
<feature type="binding site" evidence="8">
    <location>
        <position position="403"/>
    </location>
    <ligand>
        <name>phosphoenolpyruvate</name>
        <dbReference type="ChEBI" id="CHEBI:58702"/>
    </ligand>
</feature>
<dbReference type="PROSITE" id="PS00885">
    <property type="entry name" value="EPSP_SYNTHASE_2"/>
    <property type="match status" value="1"/>
</dbReference>
<dbReference type="GO" id="GO:0008652">
    <property type="term" value="P:amino acid biosynthetic process"/>
    <property type="evidence" value="ECO:0007669"/>
    <property type="project" value="UniProtKB-KW"/>
</dbReference>
<feature type="domain" description="Enolpyruvate transferase" evidence="9">
    <location>
        <begin position="21"/>
        <end position="438"/>
    </location>
</feature>
<dbReference type="Gene3D" id="3.65.10.10">
    <property type="entry name" value="Enolpyruvate transferase domain"/>
    <property type="match status" value="2"/>
</dbReference>
<keyword evidence="3 8" id="KW-0963">Cytoplasm</keyword>
<dbReference type="Pfam" id="PF00275">
    <property type="entry name" value="EPSP_synthase"/>
    <property type="match status" value="1"/>
</dbReference>
<dbReference type="UniPathway" id="UPA00053">
    <property type="reaction ID" value="UER00089"/>
</dbReference>
<evidence type="ECO:0000256" key="4">
    <source>
        <dbReference type="ARBA" id="ARBA00022605"/>
    </source>
</evidence>
<name>C6HZF9_9BACT</name>
<evidence type="ECO:0000313" key="11">
    <source>
        <dbReference type="Proteomes" id="UP000009374"/>
    </source>
</evidence>
<comment type="subcellular location">
    <subcellularLocation>
        <location evidence="8">Cytoplasm</location>
    </subcellularLocation>
</comment>
<evidence type="ECO:0000256" key="7">
    <source>
        <dbReference type="ARBA" id="ARBA00044633"/>
    </source>
</evidence>
<evidence type="ECO:0000256" key="6">
    <source>
        <dbReference type="ARBA" id="ARBA00023141"/>
    </source>
</evidence>
<keyword evidence="5 8" id="KW-0808">Transferase</keyword>
<dbReference type="PANTHER" id="PTHR21090:SF5">
    <property type="entry name" value="PENTAFUNCTIONAL AROM POLYPEPTIDE"/>
    <property type="match status" value="1"/>
</dbReference>